<evidence type="ECO:0000313" key="15">
    <source>
        <dbReference type="EMBL" id="KAI9637500.1"/>
    </source>
</evidence>
<dbReference type="AlphaFoldDB" id="A0AA38LVL7"/>
<proteinExistence type="inferred from homology"/>
<evidence type="ECO:0000256" key="11">
    <source>
        <dbReference type="RuleBase" id="RU361255"/>
    </source>
</evidence>
<keyword evidence="11" id="KW-0999">Mitochondrion inner membrane</keyword>
<feature type="region of interest" description="Disordered" evidence="13">
    <location>
        <begin position="500"/>
        <end position="583"/>
    </location>
</feature>
<comment type="subcellular location">
    <subcellularLocation>
        <location evidence="1">Membrane</location>
    </subcellularLocation>
    <subcellularLocation>
        <location evidence="11">Mitochondrion inner membrane</location>
        <topology evidence="11">Single-pass membrane protein</topology>
    </subcellularLocation>
</comment>
<dbReference type="Pfam" id="PF01180">
    <property type="entry name" value="DHO_dh"/>
    <property type="match status" value="1"/>
</dbReference>
<evidence type="ECO:0000313" key="16">
    <source>
        <dbReference type="Proteomes" id="UP001164286"/>
    </source>
</evidence>
<dbReference type="GO" id="GO:0005743">
    <property type="term" value="C:mitochondrial inner membrane"/>
    <property type="evidence" value="ECO:0007669"/>
    <property type="project" value="UniProtKB-SubCell"/>
</dbReference>
<keyword evidence="12" id="KW-0175">Coiled coil</keyword>
<evidence type="ECO:0000256" key="2">
    <source>
        <dbReference type="ARBA" id="ARBA00005161"/>
    </source>
</evidence>
<dbReference type="InterPro" id="IPR050074">
    <property type="entry name" value="DHO_dehydrogenase"/>
</dbReference>
<evidence type="ECO:0000256" key="12">
    <source>
        <dbReference type="SAM" id="Coils"/>
    </source>
</evidence>
<accession>A0AA38LVL7</accession>
<keyword evidence="7 11" id="KW-0288">FMN</keyword>
<evidence type="ECO:0000256" key="10">
    <source>
        <dbReference type="ARBA" id="ARBA00048639"/>
    </source>
</evidence>
<keyword evidence="16" id="KW-1185">Reference proteome</keyword>
<dbReference type="InterPro" id="IPR001295">
    <property type="entry name" value="Dihydroorotate_DH_CS"/>
</dbReference>
<evidence type="ECO:0000256" key="4">
    <source>
        <dbReference type="ARBA" id="ARBA00012791"/>
    </source>
</evidence>
<comment type="caution">
    <text evidence="15">The sequence shown here is derived from an EMBL/GenBank/DDBJ whole genome shotgun (WGS) entry which is preliminary data.</text>
</comment>
<dbReference type="PROSITE" id="PS00912">
    <property type="entry name" value="DHODEHASE_2"/>
    <property type="match status" value="1"/>
</dbReference>
<evidence type="ECO:0000256" key="6">
    <source>
        <dbReference type="ARBA" id="ARBA00022630"/>
    </source>
</evidence>
<dbReference type="EMBL" id="JAKWFO010000004">
    <property type="protein sequence ID" value="KAI9637500.1"/>
    <property type="molecule type" value="Genomic_DNA"/>
</dbReference>
<dbReference type="GeneID" id="77731619"/>
<evidence type="ECO:0000256" key="5">
    <source>
        <dbReference type="ARBA" id="ARBA00017599"/>
    </source>
</evidence>
<sequence length="618" mass="65379">MSASRAFRPLGQAFRPSVAAHARVGLSTTVRQASTSGPAGTARRFVKTTILLASGAAFLAYHYDSRSMLHDKIAMPFIRLLDAEDSHKLAIKMLGNWWIRPRDKGVDGPELQAELFGLPISNPIGMAAGFDKDGDAIDGLFDLGFGYVEVGSVTPVSQPGNPKPRFFRLTEDDAAINRYGFNSLGHAHMLASLRARVRDFSRSHPSLFPPPTKGSIPLPPSGLPRSLRPGHLLAVNLGKNKTSPADSNDDYIRGVRLLGPYADVVVINVSSPNTPGLRALQGREVLEKLLTDVVEERNKIKVDGLPKIAVKVTCDLSEEELGDVASAVRSSGVEGVIVSNTTIKRDLGLKSANSSQVGGLSGKPLFPLALQAVKTLRPLLPPSIPVIGCGGIASSSDAITMARAGAATVQMYTSFAYRGIGAPRLLKDEISADLVRDGKSWKSEIGADWADREMGWDEKRLEKESKALKEEAEDLGRLLRKSSEEKDTARLIKEVEAALSGKRVSQPDSSSTGGEAAEGGARDNLAGAQPGSPSAQPAGTPKAAEGGEKSAPSAASPTPTDKAVEAPQQGGVHVSEPLGGPLGPIVVQQVRQVDAPFVPKPSAFTGEVREGKRRLPPG</sequence>
<dbReference type="PANTHER" id="PTHR48109:SF4">
    <property type="entry name" value="DIHYDROOROTATE DEHYDROGENASE (QUINONE), MITOCHONDRIAL"/>
    <property type="match status" value="1"/>
</dbReference>
<dbReference type="Proteomes" id="UP001164286">
    <property type="component" value="Unassembled WGS sequence"/>
</dbReference>
<dbReference type="InterPro" id="IPR005720">
    <property type="entry name" value="Dihydroorotate_DH_cat"/>
</dbReference>
<dbReference type="Gene3D" id="3.20.20.70">
    <property type="entry name" value="Aldolase class I"/>
    <property type="match status" value="1"/>
</dbReference>
<evidence type="ECO:0000259" key="14">
    <source>
        <dbReference type="Pfam" id="PF01180"/>
    </source>
</evidence>
<dbReference type="GO" id="GO:0009220">
    <property type="term" value="P:pyrimidine ribonucleotide biosynthetic process"/>
    <property type="evidence" value="ECO:0007669"/>
    <property type="project" value="TreeGrafter"/>
</dbReference>
<dbReference type="NCBIfam" id="TIGR01036">
    <property type="entry name" value="pyrD_sub2"/>
    <property type="match status" value="1"/>
</dbReference>
<evidence type="ECO:0000256" key="3">
    <source>
        <dbReference type="ARBA" id="ARBA00005359"/>
    </source>
</evidence>
<dbReference type="EC" id="1.3.5.2" evidence="4 11"/>
<dbReference type="InterPro" id="IPR013785">
    <property type="entry name" value="Aldolase_TIM"/>
</dbReference>
<comment type="pathway">
    <text evidence="2 11">Pyrimidine metabolism; UMP biosynthesis via de novo pathway; orotate from (S)-dihydroorotate (quinone route): step 1/1.</text>
</comment>
<dbReference type="SUPFAM" id="SSF51395">
    <property type="entry name" value="FMN-linked oxidoreductases"/>
    <property type="match status" value="1"/>
</dbReference>
<evidence type="ECO:0000256" key="9">
    <source>
        <dbReference type="ARBA" id="ARBA00023136"/>
    </source>
</evidence>
<evidence type="ECO:0000256" key="8">
    <source>
        <dbReference type="ARBA" id="ARBA00023002"/>
    </source>
</evidence>
<evidence type="ECO:0000256" key="7">
    <source>
        <dbReference type="ARBA" id="ARBA00022643"/>
    </source>
</evidence>
<comment type="cofactor">
    <cofactor evidence="11">
        <name>FMN</name>
        <dbReference type="ChEBI" id="CHEBI:58210"/>
    </cofactor>
    <text evidence="11">Binds 1 FMN per subunit.</text>
</comment>
<evidence type="ECO:0000256" key="1">
    <source>
        <dbReference type="ARBA" id="ARBA00004370"/>
    </source>
</evidence>
<comment type="catalytic activity">
    <reaction evidence="10 11">
        <text>(S)-dihydroorotate + a quinone = orotate + a quinol</text>
        <dbReference type="Rhea" id="RHEA:30187"/>
        <dbReference type="ChEBI" id="CHEBI:24646"/>
        <dbReference type="ChEBI" id="CHEBI:30839"/>
        <dbReference type="ChEBI" id="CHEBI:30864"/>
        <dbReference type="ChEBI" id="CHEBI:132124"/>
        <dbReference type="EC" id="1.3.5.2"/>
    </reaction>
</comment>
<feature type="coiled-coil region" evidence="12">
    <location>
        <begin position="458"/>
        <end position="485"/>
    </location>
</feature>
<gene>
    <name evidence="15" type="ORF">MKK02DRAFT_43426</name>
</gene>
<name>A0AA38LVL7_9TREE</name>
<dbReference type="GO" id="GO:0106430">
    <property type="term" value="F:dihydroorotate dehydrogenase (quinone) activity"/>
    <property type="evidence" value="ECO:0007669"/>
    <property type="project" value="UniProtKB-EC"/>
</dbReference>
<dbReference type="PANTHER" id="PTHR48109">
    <property type="entry name" value="DIHYDROOROTATE DEHYDROGENASE (QUINONE), MITOCHONDRIAL-RELATED"/>
    <property type="match status" value="1"/>
</dbReference>
<protein>
    <recommendedName>
        <fullName evidence="5 11">Dihydroorotate dehydrogenase (quinone), mitochondrial</fullName>
        <shortName evidence="11">DHOdehase</shortName>
        <ecNumber evidence="4 11">1.3.5.2</ecNumber>
    </recommendedName>
</protein>
<keyword evidence="9" id="KW-0472">Membrane</keyword>
<keyword evidence="8 11" id="KW-0560">Oxidoreductase</keyword>
<keyword evidence="11" id="KW-0496">Mitochondrion</keyword>
<feature type="region of interest" description="Disordered" evidence="13">
    <location>
        <begin position="598"/>
        <end position="618"/>
    </location>
</feature>
<dbReference type="RefSeq" id="XP_052947277.1">
    <property type="nucleotide sequence ID" value="XM_053092414.1"/>
</dbReference>
<evidence type="ECO:0000256" key="13">
    <source>
        <dbReference type="SAM" id="MobiDB-lite"/>
    </source>
</evidence>
<dbReference type="GO" id="GO:0006207">
    <property type="term" value="P:'de novo' pyrimidine nucleobase biosynthetic process"/>
    <property type="evidence" value="ECO:0007669"/>
    <property type="project" value="InterPro"/>
</dbReference>
<organism evidence="15 16">
    <name type="scientific">Dioszegia hungarica</name>
    <dbReference type="NCBI Taxonomy" id="4972"/>
    <lineage>
        <taxon>Eukaryota</taxon>
        <taxon>Fungi</taxon>
        <taxon>Dikarya</taxon>
        <taxon>Basidiomycota</taxon>
        <taxon>Agaricomycotina</taxon>
        <taxon>Tremellomycetes</taxon>
        <taxon>Tremellales</taxon>
        <taxon>Bulleribasidiaceae</taxon>
        <taxon>Dioszegia</taxon>
    </lineage>
</organism>
<comment type="similarity">
    <text evidence="3 11">Belongs to the dihydroorotate dehydrogenase family. Type 2 subfamily.</text>
</comment>
<reference evidence="15" key="1">
    <citation type="journal article" date="2022" name="G3 (Bethesda)">
        <title>High quality genome of the basidiomycete yeast Dioszegia hungarica PDD-24b-2 isolated from cloud water.</title>
        <authorList>
            <person name="Jarrige D."/>
            <person name="Haridas S."/>
            <person name="Bleykasten-Grosshans C."/>
            <person name="Joly M."/>
            <person name="Nadalig T."/>
            <person name="Sancelme M."/>
            <person name="Vuilleumier S."/>
            <person name="Grigoriev I.V."/>
            <person name="Amato P."/>
            <person name="Bringel F."/>
        </authorList>
    </citation>
    <scope>NUCLEOTIDE SEQUENCE</scope>
    <source>
        <strain evidence="15">PDD-24b-2</strain>
    </source>
</reference>
<dbReference type="CDD" id="cd04738">
    <property type="entry name" value="DHOD_2_like"/>
    <property type="match status" value="1"/>
</dbReference>
<keyword evidence="6 11" id="KW-0285">Flavoprotein</keyword>
<dbReference type="PROSITE" id="PS00911">
    <property type="entry name" value="DHODEHASE_1"/>
    <property type="match status" value="1"/>
</dbReference>
<dbReference type="InterPro" id="IPR005719">
    <property type="entry name" value="Dihydroorotate_DH_2"/>
</dbReference>
<feature type="domain" description="Dihydroorotate dehydrogenase catalytic" evidence="14">
    <location>
        <begin position="111"/>
        <end position="432"/>
    </location>
</feature>